<comment type="caution">
    <text evidence="4">The sequence shown here is derived from an EMBL/GenBank/DDBJ whole genome shotgun (WGS) entry which is preliminary data.</text>
</comment>
<dbReference type="SUPFAM" id="SSF48317">
    <property type="entry name" value="Acid phosphatase/Vanadium-dependent haloperoxidase"/>
    <property type="match status" value="1"/>
</dbReference>
<name>A0ABW4FCW3_9PSEU</name>
<dbReference type="EMBL" id="JBHUCO010000082">
    <property type="protein sequence ID" value="MFD1524409.1"/>
    <property type="molecule type" value="Genomic_DNA"/>
</dbReference>
<reference evidence="5" key="1">
    <citation type="journal article" date="2019" name="Int. J. Syst. Evol. Microbiol.">
        <title>The Global Catalogue of Microorganisms (GCM) 10K type strain sequencing project: providing services to taxonomists for standard genome sequencing and annotation.</title>
        <authorList>
            <consortium name="The Broad Institute Genomics Platform"/>
            <consortium name="The Broad Institute Genome Sequencing Center for Infectious Disease"/>
            <person name="Wu L."/>
            <person name="Ma J."/>
        </authorList>
    </citation>
    <scope>NUCLEOTIDE SEQUENCE [LARGE SCALE GENOMIC DNA]</scope>
    <source>
        <strain evidence="5">CCM 7043</strain>
    </source>
</reference>
<keyword evidence="5" id="KW-1185">Reference proteome</keyword>
<dbReference type="InterPro" id="IPR036938">
    <property type="entry name" value="PAP2/HPO_sf"/>
</dbReference>
<feature type="transmembrane region" description="Helical" evidence="2">
    <location>
        <begin position="269"/>
        <end position="290"/>
    </location>
</feature>
<dbReference type="CDD" id="cd03392">
    <property type="entry name" value="PAP2_like_2"/>
    <property type="match status" value="1"/>
</dbReference>
<feature type="transmembrane region" description="Helical" evidence="2">
    <location>
        <begin position="172"/>
        <end position="189"/>
    </location>
</feature>
<dbReference type="PANTHER" id="PTHR14969">
    <property type="entry name" value="SPHINGOSINE-1-PHOSPHATE PHOSPHOHYDROLASE"/>
    <property type="match status" value="1"/>
</dbReference>
<evidence type="ECO:0000259" key="3">
    <source>
        <dbReference type="SMART" id="SM00014"/>
    </source>
</evidence>
<dbReference type="SMART" id="SM00014">
    <property type="entry name" value="acidPPc"/>
    <property type="match status" value="1"/>
</dbReference>
<dbReference type="RefSeq" id="WP_344717539.1">
    <property type="nucleotide sequence ID" value="NZ_BAAAUS010000001.1"/>
</dbReference>
<proteinExistence type="predicted"/>
<protein>
    <submittedName>
        <fullName evidence="4">Phosphatase PAP2 family protein</fullName>
    </submittedName>
</protein>
<dbReference type="Pfam" id="PF01569">
    <property type="entry name" value="PAP2"/>
    <property type="match status" value="1"/>
</dbReference>
<organism evidence="4 5">
    <name type="scientific">Pseudonocardia yunnanensis</name>
    <dbReference type="NCBI Taxonomy" id="58107"/>
    <lineage>
        <taxon>Bacteria</taxon>
        <taxon>Bacillati</taxon>
        <taxon>Actinomycetota</taxon>
        <taxon>Actinomycetes</taxon>
        <taxon>Pseudonocardiales</taxon>
        <taxon>Pseudonocardiaceae</taxon>
        <taxon>Pseudonocardia</taxon>
    </lineage>
</organism>
<feature type="compositionally biased region" description="Acidic residues" evidence="1">
    <location>
        <begin position="1"/>
        <end position="10"/>
    </location>
</feature>
<evidence type="ECO:0000313" key="4">
    <source>
        <dbReference type="EMBL" id="MFD1524409.1"/>
    </source>
</evidence>
<feature type="region of interest" description="Disordered" evidence="1">
    <location>
        <begin position="1"/>
        <end position="58"/>
    </location>
</feature>
<keyword evidence="2" id="KW-0812">Transmembrane</keyword>
<keyword evidence="2" id="KW-0472">Membrane</keyword>
<feature type="transmembrane region" description="Helical" evidence="2">
    <location>
        <begin position="139"/>
        <end position="165"/>
    </location>
</feature>
<keyword evidence="2" id="KW-1133">Transmembrane helix</keyword>
<dbReference type="Proteomes" id="UP001597114">
    <property type="component" value="Unassembled WGS sequence"/>
</dbReference>
<feature type="transmembrane region" description="Helical" evidence="2">
    <location>
        <begin position="241"/>
        <end position="263"/>
    </location>
</feature>
<feature type="domain" description="Phosphatidic acid phosphatase type 2/haloperoxidase" evidence="3">
    <location>
        <begin position="173"/>
        <end position="284"/>
    </location>
</feature>
<dbReference type="Gene3D" id="1.20.144.10">
    <property type="entry name" value="Phosphatidic acid phosphatase type 2/haloperoxidase"/>
    <property type="match status" value="2"/>
</dbReference>
<gene>
    <name evidence="4" type="ORF">ACFSJD_43490</name>
</gene>
<feature type="transmembrane region" description="Helical" evidence="2">
    <location>
        <begin position="94"/>
        <end position="119"/>
    </location>
</feature>
<dbReference type="PANTHER" id="PTHR14969:SF13">
    <property type="entry name" value="AT30094P"/>
    <property type="match status" value="1"/>
</dbReference>
<evidence type="ECO:0000256" key="2">
    <source>
        <dbReference type="SAM" id="Phobius"/>
    </source>
</evidence>
<dbReference type="InterPro" id="IPR000326">
    <property type="entry name" value="PAP2/HPO"/>
</dbReference>
<sequence length="303" mass="30829">MTDVQEEDGGPVEGAAADTVADATDAHRATVPARTDPADGSPGGARVAPSGRPLRIDDVADYPSVGAGNGLENATPAGLRERVLVPAPQPGTGALVTALLAFAAAAGLYAAFTGGGPALADSALLSESIEVRSGGLTQLAVFVTNVGNTTSMAVLAVVVAGWCWYRGRRADAVLAVVAMAGSAALFNLLKDAFGRPRPPIADRLVDAGNESLPSGHATMSIVVIGTIVVLAWAGRSVMTRVVMVVAAAVWVGAVGATRVYLGVHWFSDVVAGWLVGAAWLALCVAVWNFVKSRSPRTNGTPVR</sequence>
<evidence type="ECO:0000256" key="1">
    <source>
        <dbReference type="SAM" id="MobiDB-lite"/>
    </source>
</evidence>
<accession>A0ABW4FCW3</accession>
<evidence type="ECO:0000313" key="5">
    <source>
        <dbReference type="Proteomes" id="UP001597114"/>
    </source>
</evidence>
<feature type="transmembrane region" description="Helical" evidence="2">
    <location>
        <begin position="216"/>
        <end position="234"/>
    </location>
</feature>